<dbReference type="InterPro" id="IPR013974">
    <property type="entry name" value="SAF"/>
</dbReference>
<evidence type="ECO:0000256" key="2">
    <source>
        <dbReference type="ARBA" id="ARBA00022729"/>
    </source>
</evidence>
<organism evidence="6 7">
    <name type="scientific">Undibacterium nitidum</name>
    <dbReference type="NCBI Taxonomy" id="2762298"/>
    <lineage>
        <taxon>Bacteria</taxon>
        <taxon>Pseudomonadati</taxon>
        <taxon>Pseudomonadota</taxon>
        <taxon>Betaproteobacteria</taxon>
        <taxon>Burkholderiales</taxon>
        <taxon>Oxalobacteraceae</taxon>
        <taxon>Undibacterium</taxon>
    </lineage>
</organism>
<evidence type="ECO:0000256" key="1">
    <source>
        <dbReference type="ARBA" id="ARBA00004418"/>
    </source>
</evidence>
<evidence type="ECO:0000313" key="7">
    <source>
        <dbReference type="Proteomes" id="UP000627446"/>
    </source>
</evidence>
<keyword evidence="6" id="KW-0282">Flagellum</keyword>
<keyword evidence="6" id="KW-0966">Cell projection</keyword>
<dbReference type="InterPro" id="IPR041231">
    <property type="entry name" value="FlgA_N"/>
</dbReference>
<protein>
    <recommendedName>
        <fullName evidence="4">Flagella basal body P-ring formation protein FlgA</fullName>
    </recommendedName>
</protein>
<comment type="caution">
    <text evidence="6">The sequence shown here is derived from an EMBL/GenBank/DDBJ whole genome shotgun (WGS) entry which is preliminary data.</text>
</comment>
<accession>A0A923HM39</accession>
<dbReference type="GO" id="GO:0042597">
    <property type="term" value="C:periplasmic space"/>
    <property type="evidence" value="ECO:0007669"/>
    <property type="project" value="UniProtKB-SubCell"/>
</dbReference>
<keyword evidence="6" id="KW-0969">Cilium</keyword>
<dbReference type="Gene3D" id="3.90.1210.10">
    <property type="entry name" value="Antifreeze-like/N-acetylneuraminic acid synthase C-terminal domain"/>
    <property type="match status" value="1"/>
</dbReference>
<evidence type="ECO:0000256" key="3">
    <source>
        <dbReference type="ARBA" id="ARBA00022764"/>
    </source>
</evidence>
<dbReference type="InterPro" id="IPR039246">
    <property type="entry name" value="Flagellar_FlgA"/>
</dbReference>
<comment type="subcellular location">
    <subcellularLocation>
        <location evidence="1 4">Periplasm</location>
    </subcellularLocation>
</comment>
<keyword evidence="4" id="KW-1005">Bacterial flagellum biogenesis</keyword>
<proteinExistence type="inferred from homology"/>
<dbReference type="AlphaFoldDB" id="A0A923HM39"/>
<dbReference type="Proteomes" id="UP000627446">
    <property type="component" value="Unassembled WGS sequence"/>
</dbReference>
<name>A0A923HM39_9BURK</name>
<gene>
    <name evidence="6" type="primary">flgA</name>
    <name evidence="6" type="ORF">H8K36_02050</name>
</gene>
<evidence type="ECO:0000259" key="5">
    <source>
        <dbReference type="SMART" id="SM00858"/>
    </source>
</evidence>
<keyword evidence="2" id="KW-0732">Signal</keyword>
<dbReference type="EMBL" id="JACOFZ010000001">
    <property type="protein sequence ID" value="MBC3880148.1"/>
    <property type="molecule type" value="Genomic_DNA"/>
</dbReference>
<dbReference type="Pfam" id="PF13144">
    <property type="entry name" value="ChapFlgA"/>
    <property type="match status" value="1"/>
</dbReference>
<comment type="function">
    <text evidence="4">Involved in the assembly process of the P-ring formation. It may associate with FlgF on the rod constituting a structure essential for the P-ring assembly or may act as a modulator protein for the P-ring assembly.</text>
</comment>
<feature type="domain" description="SAF" evidence="5">
    <location>
        <begin position="96"/>
        <end position="158"/>
    </location>
</feature>
<keyword evidence="7" id="KW-1185">Reference proteome</keyword>
<dbReference type="InterPro" id="IPR017585">
    <property type="entry name" value="SAF_FlgA"/>
</dbReference>
<dbReference type="PANTHER" id="PTHR36307:SF1">
    <property type="entry name" value="FLAGELLA BASAL BODY P-RING FORMATION PROTEIN FLGA"/>
    <property type="match status" value="1"/>
</dbReference>
<dbReference type="Pfam" id="PF17656">
    <property type="entry name" value="ChapFlgA_N"/>
    <property type="match status" value="1"/>
</dbReference>
<dbReference type="Gene3D" id="2.30.30.760">
    <property type="match status" value="1"/>
</dbReference>
<sequence length="220" mass="23601">MIMFLCCIDTFAQSQDHEQIRELTKSFLAKTAEEFGDNAQIEVSNIDTRLKLNNCDSAEAFLPPGSKAWGKLTVGVRCNAPKPWQIYISAQVRIKGSYFVAANNLSNAQVMTASDLIKVNGELSNLPGGAITNSQQVIGKTIQGSYTAGTALRADMFRSPQVVQQGQTVKVISNGKGFSVSTEATAMTNANEGQIARVKTNNGQLITGIAKLGGIIEIQN</sequence>
<dbReference type="GO" id="GO:0044780">
    <property type="term" value="P:bacterial-type flagellum assembly"/>
    <property type="evidence" value="ECO:0007669"/>
    <property type="project" value="InterPro"/>
</dbReference>
<reference evidence="6" key="1">
    <citation type="submission" date="2020-08" db="EMBL/GenBank/DDBJ databases">
        <title>Novel species isolated from subtropical streams in China.</title>
        <authorList>
            <person name="Lu H."/>
        </authorList>
    </citation>
    <scope>NUCLEOTIDE SEQUENCE</scope>
    <source>
        <strain evidence="6">LX22W</strain>
    </source>
</reference>
<dbReference type="PANTHER" id="PTHR36307">
    <property type="entry name" value="FLAGELLA BASAL BODY P-RING FORMATION PROTEIN FLGA"/>
    <property type="match status" value="1"/>
</dbReference>
<keyword evidence="3 4" id="KW-0574">Periplasm</keyword>
<dbReference type="SMART" id="SM00858">
    <property type="entry name" value="SAF"/>
    <property type="match status" value="1"/>
</dbReference>
<comment type="similarity">
    <text evidence="4">Belongs to the FlgA family.</text>
</comment>
<evidence type="ECO:0000313" key="6">
    <source>
        <dbReference type="EMBL" id="MBC3880148.1"/>
    </source>
</evidence>
<dbReference type="NCBIfam" id="TIGR03170">
    <property type="entry name" value="flgA_cterm"/>
    <property type="match status" value="1"/>
</dbReference>
<dbReference type="CDD" id="cd11614">
    <property type="entry name" value="SAF_CpaB_FlgA_like"/>
    <property type="match status" value="1"/>
</dbReference>
<evidence type="ECO:0000256" key="4">
    <source>
        <dbReference type="RuleBase" id="RU362063"/>
    </source>
</evidence>